<dbReference type="PANTHER" id="PTHR43133:SF52">
    <property type="entry name" value="ECF RNA POLYMERASE SIGMA FACTOR SIGL"/>
    <property type="match status" value="1"/>
</dbReference>
<keyword evidence="3" id="KW-0238">DNA-binding</keyword>
<dbReference type="InterPro" id="IPR013249">
    <property type="entry name" value="RNA_pol_sigma70_r4_t2"/>
</dbReference>
<evidence type="ECO:0000256" key="2">
    <source>
        <dbReference type="ARBA" id="ARBA00023082"/>
    </source>
</evidence>
<dbReference type="Pfam" id="PF04542">
    <property type="entry name" value="Sigma70_r2"/>
    <property type="match status" value="1"/>
</dbReference>
<dbReference type="Proteomes" id="UP000784880">
    <property type="component" value="Unassembled WGS sequence"/>
</dbReference>
<keyword evidence="4" id="KW-0804">Transcription</keyword>
<dbReference type="PANTHER" id="PTHR43133">
    <property type="entry name" value="RNA POLYMERASE ECF-TYPE SIGMA FACTO"/>
    <property type="match status" value="1"/>
</dbReference>
<evidence type="ECO:0000256" key="3">
    <source>
        <dbReference type="ARBA" id="ARBA00023125"/>
    </source>
</evidence>
<dbReference type="Pfam" id="PF08281">
    <property type="entry name" value="Sigma70_r4_2"/>
    <property type="match status" value="1"/>
</dbReference>
<evidence type="ECO:0000313" key="7">
    <source>
        <dbReference type="EMBL" id="MBU9712547.1"/>
    </source>
</evidence>
<name>A0ABS6JFT8_9BACI</name>
<dbReference type="InterPro" id="IPR014284">
    <property type="entry name" value="RNA_pol_sigma-70_dom"/>
</dbReference>
<keyword evidence="8" id="KW-1185">Reference proteome</keyword>
<organism evidence="7 8">
    <name type="scientific">Evansella tamaricis</name>
    <dbReference type="NCBI Taxonomy" id="2069301"/>
    <lineage>
        <taxon>Bacteria</taxon>
        <taxon>Bacillati</taxon>
        <taxon>Bacillota</taxon>
        <taxon>Bacilli</taxon>
        <taxon>Bacillales</taxon>
        <taxon>Bacillaceae</taxon>
        <taxon>Evansella</taxon>
    </lineage>
</organism>
<gene>
    <name evidence="7" type="ORF">KS419_12420</name>
</gene>
<accession>A0ABS6JFT8</accession>
<dbReference type="RefSeq" id="WP_217066725.1">
    <property type="nucleotide sequence ID" value="NZ_JAHQCS010000102.1"/>
</dbReference>
<keyword evidence="1" id="KW-0805">Transcription regulation</keyword>
<evidence type="ECO:0000256" key="4">
    <source>
        <dbReference type="ARBA" id="ARBA00023163"/>
    </source>
</evidence>
<dbReference type="EMBL" id="JAHQCS010000102">
    <property type="protein sequence ID" value="MBU9712547.1"/>
    <property type="molecule type" value="Genomic_DNA"/>
</dbReference>
<protein>
    <submittedName>
        <fullName evidence="7">RNA polymerase sigma factor</fullName>
    </submittedName>
</protein>
<dbReference type="InterPro" id="IPR007627">
    <property type="entry name" value="RNA_pol_sigma70_r2"/>
</dbReference>
<feature type="domain" description="RNA polymerase sigma factor 70 region 4 type 2" evidence="6">
    <location>
        <begin position="106"/>
        <end position="156"/>
    </location>
</feature>
<evidence type="ECO:0000313" key="8">
    <source>
        <dbReference type="Proteomes" id="UP000784880"/>
    </source>
</evidence>
<reference evidence="7 8" key="1">
    <citation type="submission" date="2021-06" db="EMBL/GenBank/DDBJ databases">
        <title>Bacillus sp. RD4P76, an endophyte from a halophyte.</title>
        <authorList>
            <person name="Sun J.-Q."/>
        </authorList>
    </citation>
    <scope>NUCLEOTIDE SEQUENCE [LARGE SCALE GENOMIC DNA]</scope>
    <source>
        <strain evidence="7 8">CGMCC 1.15917</strain>
    </source>
</reference>
<dbReference type="InterPro" id="IPR039425">
    <property type="entry name" value="RNA_pol_sigma-70-like"/>
</dbReference>
<evidence type="ECO:0000259" key="6">
    <source>
        <dbReference type="Pfam" id="PF08281"/>
    </source>
</evidence>
<proteinExistence type="predicted"/>
<evidence type="ECO:0000256" key="1">
    <source>
        <dbReference type="ARBA" id="ARBA00023015"/>
    </source>
</evidence>
<sequence length="164" mass="19563">MKLEELYKEIQPSIYAFFYVKTMNKEIAEDMTQEVFYQAIKNYNTYSGKSTLKTWTFSIAKNILLKHFRTNKYKGDLATKLQNEMLLQTTESLETQIIQKEKRLHLIHLINKLDEVTKEIVTLRIYGELSFHEIGQLIGKSENYSRITFHRAKLKLQKELEKYE</sequence>
<keyword evidence="2" id="KW-0731">Sigma factor</keyword>
<feature type="domain" description="RNA polymerase sigma-70 region 2" evidence="5">
    <location>
        <begin position="6"/>
        <end position="72"/>
    </location>
</feature>
<dbReference type="NCBIfam" id="TIGR02937">
    <property type="entry name" value="sigma70-ECF"/>
    <property type="match status" value="1"/>
</dbReference>
<evidence type="ECO:0000259" key="5">
    <source>
        <dbReference type="Pfam" id="PF04542"/>
    </source>
</evidence>
<comment type="caution">
    <text evidence="7">The sequence shown here is derived from an EMBL/GenBank/DDBJ whole genome shotgun (WGS) entry which is preliminary data.</text>
</comment>